<gene>
    <name evidence="1" type="ORF">AVEN_107784_1</name>
</gene>
<name>A0A4Y2JIW8_ARAVE</name>
<protein>
    <submittedName>
        <fullName evidence="1">Uncharacterized protein</fullName>
    </submittedName>
</protein>
<reference evidence="1 2" key="1">
    <citation type="journal article" date="2019" name="Sci. Rep.">
        <title>Orb-weaving spider Araneus ventricosus genome elucidates the spidroin gene catalogue.</title>
        <authorList>
            <person name="Kono N."/>
            <person name="Nakamura H."/>
            <person name="Ohtoshi R."/>
            <person name="Moran D.A.P."/>
            <person name="Shinohara A."/>
            <person name="Yoshida Y."/>
            <person name="Fujiwara M."/>
            <person name="Mori M."/>
            <person name="Tomita M."/>
            <person name="Arakawa K."/>
        </authorList>
    </citation>
    <scope>NUCLEOTIDE SEQUENCE [LARGE SCALE GENOMIC DNA]</scope>
</reference>
<keyword evidence="2" id="KW-1185">Reference proteome</keyword>
<accession>A0A4Y2JIW8</accession>
<organism evidence="1 2">
    <name type="scientific">Araneus ventricosus</name>
    <name type="common">Orbweaver spider</name>
    <name type="synonym">Epeira ventricosa</name>
    <dbReference type="NCBI Taxonomy" id="182803"/>
    <lineage>
        <taxon>Eukaryota</taxon>
        <taxon>Metazoa</taxon>
        <taxon>Ecdysozoa</taxon>
        <taxon>Arthropoda</taxon>
        <taxon>Chelicerata</taxon>
        <taxon>Arachnida</taxon>
        <taxon>Araneae</taxon>
        <taxon>Araneomorphae</taxon>
        <taxon>Entelegynae</taxon>
        <taxon>Araneoidea</taxon>
        <taxon>Araneidae</taxon>
        <taxon>Araneus</taxon>
    </lineage>
</organism>
<proteinExistence type="predicted"/>
<evidence type="ECO:0000313" key="1">
    <source>
        <dbReference type="EMBL" id="GBM89884.1"/>
    </source>
</evidence>
<comment type="caution">
    <text evidence="1">The sequence shown here is derived from an EMBL/GenBank/DDBJ whole genome shotgun (WGS) entry which is preliminary data.</text>
</comment>
<dbReference type="Proteomes" id="UP000499080">
    <property type="component" value="Unassembled WGS sequence"/>
</dbReference>
<sequence>MKERKLEIQFAFGRLDSRPLREGGGMNASLSAEWEGAQKKTLGMMPCSLGIPPGDMPDDRERCGHLNRPSHCRHQSLRLKFGLEGCLSAAPRE</sequence>
<dbReference type="EMBL" id="BGPR01110711">
    <property type="protein sequence ID" value="GBM89884.1"/>
    <property type="molecule type" value="Genomic_DNA"/>
</dbReference>
<dbReference type="AlphaFoldDB" id="A0A4Y2JIW8"/>
<evidence type="ECO:0000313" key="2">
    <source>
        <dbReference type="Proteomes" id="UP000499080"/>
    </source>
</evidence>